<evidence type="ECO:0000313" key="2">
    <source>
        <dbReference type="WBParaSite" id="jg3163"/>
    </source>
</evidence>
<evidence type="ECO:0000313" key="1">
    <source>
        <dbReference type="Proteomes" id="UP000887574"/>
    </source>
</evidence>
<proteinExistence type="predicted"/>
<keyword evidence="1" id="KW-1185">Reference proteome</keyword>
<sequence length="230" mass="26478">MKNLPLTPCPVNPLMCYTWSNRGKNPKRKDGVQLCYFVCSGCRSLVAKGLNVQDNPLPAMRADLTSNTWLDAAPKNKHFCEPRLLSEANQWISFGHIFSLCKSPDQRLRITRKAIMENKGSTSERKRRWRVDSMLQRWETATRPQSELCQQLTEELVTADVYFDNVLEHQVVDENFPEKLRSYLQRVGHLMGFNESIDAIEGFPAEEEVESEQEEIIEEGDPAEINLFDV</sequence>
<reference evidence="2" key="1">
    <citation type="submission" date="2022-11" db="UniProtKB">
        <authorList>
            <consortium name="WormBaseParasite"/>
        </authorList>
    </citation>
    <scope>IDENTIFICATION</scope>
</reference>
<accession>A0A915E5V6</accession>
<dbReference type="Proteomes" id="UP000887574">
    <property type="component" value="Unplaced"/>
</dbReference>
<dbReference type="AlphaFoldDB" id="A0A915E5V6"/>
<dbReference type="WBParaSite" id="jg3163">
    <property type="protein sequence ID" value="jg3163"/>
    <property type="gene ID" value="jg3163"/>
</dbReference>
<name>A0A915E5V6_9BILA</name>
<protein>
    <submittedName>
        <fullName evidence="2">Uncharacterized protein</fullName>
    </submittedName>
</protein>
<organism evidence="1 2">
    <name type="scientific">Ditylenchus dipsaci</name>
    <dbReference type="NCBI Taxonomy" id="166011"/>
    <lineage>
        <taxon>Eukaryota</taxon>
        <taxon>Metazoa</taxon>
        <taxon>Ecdysozoa</taxon>
        <taxon>Nematoda</taxon>
        <taxon>Chromadorea</taxon>
        <taxon>Rhabditida</taxon>
        <taxon>Tylenchina</taxon>
        <taxon>Tylenchomorpha</taxon>
        <taxon>Sphaerularioidea</taxon>
        <taxon>Anguinidae</taxon>
        <taxon>Anguininae</taxon>
        <taxon>Ditylenchus</taxon>
    </lineage>
</organism>